<comment type="similarity">
    <text evidence="1">Belongs to the type-B carboxylesterase/lipase family.</text>
</comment>
<keyword evidence="3" id="KW-0378">Hydrolase</keyword>
<dbReference type="EMBL" id="JABSTR010000004">
    <property type="protein sequence ID" value="KAH9367458.1"/>
    <property type="molecule type" value="Genomic_DNA"/>
</dbReference>
<evidence type="ECO:0000313" key="6">
    <source>
        <dbReference type="EMBL" id="KAH9367458.1"/>
    </source>
</evidence>
<comment type="caution">
    <text evidence="6">The sequence shown here is derived from an EMBL/GenBank/DDBJ whole genome shotgun (WGS) entry which is preliminary data.</text>
</comment>
<evidence type="ECO:0000256" key="2">
    <source>
        <dbReference type="ARBA" id="ARBA00022487"/>
    </source>
</evidence>
<keyword evidence="4" id="KW-0325">Glycoprotein</keyword>
<dbReference type="Pfam" id="PF00135">
    <property type="entry name" value="COesterase"/>
    <property type="match status" value="1"/>
</dbReference>
<reference evidence="6 7" key="1">
    <citation type="journal article" date="2020" name="Cell">
        <title>Large-Scale Comparative Analyses of Tick Genomes Elucidate Their Genetic Diversity and Vector Capacities.</title>
        <authorList>
            <consortium name="Tick Genome and Microbiome Consortium (TIGMIC)"/>
            <person name="Jia N."/>
            <person name="Wang J."/>
            <person name="Shi W."/>
            <person name="Du L."/>
            <person name="Sun Y."/>
            <person name="Zhan W."/>
            <person name="Jiang J.F."/>
            <person name="Wang Q."/>
            <person name="Zhang B."/>
            <person name="Ji P."/>
            <person name="Bell-Sakyi L."/>
            <person name="Cui X.M."/>
            <person name="Yuan T.T."/>
            <person name="Jiang B.G."/>
            <person name="Yang W.F."/>
            <person name="Lam T.T."/>
            <person name="Chang Q.C."/>
            <person name="Ding S.J."/>
            <person name="Wang X.J."/>
            <person name="Zhu J.G."/>
            <person name="Ruan X.D."/>
            <person name="Zhao L."/>
            <person name="Wei J.T."/>
            <person name="Ye R.Z."/>
            <person name="Que T.C."/>
            <person name="Du C.H."/>
            <person name="Zhou Y.H."/>
            <person name="Cheng J.X."/>
            <person name="Dai P.F."/>
            <person name="Guo W.B."/>
            <person name="Han X.H."/>
            <person name="Huang E.J."/>
            <person name="Li L.F."/>
            <person name="Wei W."/>
            <person name="Gao Y.C."/>
            <person name="Liu J.Z."/>
            <person name="Shao H.Z."/>
            <person name="Wang X."/>
            <person name="Wang C.C."/>
            <person name="Yang T.C."/>
            <person name="Huo Q.B."/>
            <person name="Li W."/>
            <person name="Chen H.Y."/>
            <person name="Chen S.E."/>
            <person name="Zhou L.G."/>
            <person name="Ni X.B."/>
            <person name="Tian J.H."/>
            <person name="Sheng Y."/>
            <person name="Liu T."/>
            <person name="Pan Y.S."/>
            <person name="Xia L.Y."/>
            <person name="Li J."/>
            <person name="Zhao F."/>
            <person name="Cao W.C."/>
        </authorList>
    </citation>
    <scope>NUCLEOTIDE SEQUENCE [LARGE SCALE GENOMIC DNA]</scope>
    <source>
        <strain evidence="6">HaeL-2018</strain>
    </source>
</reference>
<gene>
    <name evidence="6" type="ORF">HPB48_007535</name>
</gene>
<dbReference type="GO" id="GO:0005615">
    <property type="term" value="C:extracellular space"/>
    <property type="evidence" value="ECO:0007669"/>
    <property type="project" value="TreeGrafter"/>
</dbReference>
<dbReference type="AlphaFoldDB" id="A0A9J6FW27"/>
<dbReference type="GO" id="GO:0006581">
    <property type="term" value="P:acetylcholine catabolic process"/>
    <property type="evidence" value="ECO:0007669"/>
    <property type="project" value="TreeGrafter"/>
</dbReference>
<keyword evidence="2" id="KW-0719">Serine esterase</keyword>
<organism evidence="6 7">
    <name type="scientific">Haemaphysalis longicornis</name>
    <name type="common">Bush tick</name>
    <dbReference type="NCBI Taxonomy" id="44386"/>
    <lineage>
        <taxon>Eukaryota</taxon>
        <taxon>Metazoa</taxon>
        <taxon>Ecdysozoa</taxon>
        <taxon>Arthropoda</taxon>
        <taxon>Chelicerata</taxon>
        <taxon>Arachnida</taxon>
        <taxon>Acari</taxon>
        <taxon>Parasitiformes</taxon>
        <taxon>Ixodida</taxon>
        <taxon>Ixodoidea</taxon>
        <taxon>Ixodidae</taxon>
        <taxon>Haemaphysalinae</taxon>
        <taxon>Haemaphysalis</taxon>
    </lineage>
</organism>
<evidence type="ECO:0000256" key="1">
    <source>
        <dbReference type="ARBA" id="ARBA00005964"/>
    </source>
</evidence>
<keyword evidence="7" id="KW-1185">Reference proteome</keyword>
<dbReference type="Gene3D" id="3.40.50.1820">
    <property type="entry name" value="alpha/beta hydrolase"/>
    <property type="match status" value="1"/>
</dbReference>
<evidence type="ECO:0000259" key="5">
    <source>
        <dbReference type="Pfam" id="PF00135"/>
    </source>
</evidence>
<dbReference type="PANTHER" id="PTHR43918">
    <property type="entry name" value="ACETYLCHOLINESTERASE"/>
    <property type="match status" value="1"/>
</dbReference>
<dbReference type="GO" id="GO:0019695">
    <property type="term" value="P:choline metabolic process"/>
    <property type="evidence" value="ECO:0007669"/>
    <property type="project" value="TreeGrafter"/>
</dbReference>
<dbReference type="InterPro" id="IPR050654">
    <property type="entry name" value="AChE-related_enzymes"/>
</dbReference>
<evidence type="ECO:0000313" key="7">
    <source>
        <dbReference type="Proteomes" id="UP000821853"/>
    </source>
</evidence>
<proteinExistence type="inferred from homology"/>
<dbReference type="Proteomes" id="UP000821853">
    <property type="component" value="Chromosome 2"/>
</dbReference>
<dbReference type="InterPro" id="IPR002018">
    <property type="entry name" value="CarbesteraseB"/>
</dbReference>
<dbReference type="GO" id="GO:0005886">
    <property type="term" value="C:plasma membrane"/>
    <property type="evidence" value="ECO:0007669"/>
    <property type="project" value="TreeGrafter"/>
</dbReference>
<dbReference type="GO" id="GO:0003990">
    <property type="term" value="F:acetylcholinesterase activity"/>
    <property type="evidence" value="ECO:0007669"/>
    <property type="project" value="TreeGrafter"/>
</dbReference>
<dbReference type="OrthoDB" id="9000293at2759"/>
<evidence type="ECO:0000256" key="3">
    <source>
        <dbReference type="ARBA" id="ARBA00022801"/>
    </source>
</evidence>
<dbReference type="VEuPathDB" id="VectorBase:HLOH_055014"/>
<dbReference type="InterPro" id="IPR029058">
    <property type="entry name" value="AB_hydrolase_fold"/>
</dbReference>
<dbReference type="SUPFAM" id="SSF53474">
    <property type="entry name" value="alpha/beta-Hydrolases"/>
    <property type="match status" value="1"/>
</dbReference>
<accession>A0A9J6FW27</accession>
<sequence length="134" mass="15020">MAWKVNDLLSTVYGLNTSLDVIEGIRSRAAHENTSAAADDHWWASKLLGDVLYVCPLIRLAQQLAAEHRNKVFGYVFEHRASFALFNDSYGAGRFSELDFLFGRPLDGSRAATDEEKELSGFIMQTWSIFARTG</sequence>
<protein>
    <recommendedName>
        <fullName evidence="5">Carboxylesterase type B domain-containing protein</fullName>
    </recommendedName>
</protein>
<name>A0A9J6FW27_HAELO</name>
<dbReference type="PANTHER" id="PTHR43918:SF4">
    <property type="entry name" value="CARBOXYLIC ESTER HYDROLASE"/>
    <property type="match status" value="1"/>
</dbReference>
<feature type="domain" description="Carboxylesterase type B" evidence="5">
    <location>
        <begin position="29"/>
        <end position="134"/>
    </location>
</feature>
<evidence type="ECO:0000256" key="4">
    <source>
        <dbReference type="ARBA" id="ARBA00023180"/>
    </source>
</evidence>